<dbReference type="Proteomes" id="UP001604267">
    <property type="component" value="Unassembled WGS sequence"/>
</dbReference>
<organism evidence="1 2">
    <name type="scientific">Streptomyces cinerochromogenes</name>
    <dbReference type="NCBI Taxonomy" id="66422"/>
    <lineage>
        <taxon>Bacteria</taxon>
        <taxon>Bacillati</taxon>
        <taxon>Actinomycetota</taxon>
        <taxon>Actinomycetes</taxon>
        <taxon>Kitasatosporales</taxon>
        <taxon>Streptomycetaceae</taxon>
        <taxon>Streptomyces</taxon>
    </lineage>
</organism>
<protein>
    <recommendedName>
        <fullName evidence="3">Transposase</fullName>
    </recommendedName>
</protein>
<gene>
    <name evidence="1" type="ORF">ACGFZB_16410</name>
</gene>
<sequence length="48" mass="5797">MKLIRAILEKLKGRWQRHVRPHVSSEGVRTAGDLVRLAIWLDQHWPWR</sequence>
<accession>A0ABW7B4B7</accession>
<proteinExistence type="predicted"/>
<keyword evidence="2" id="KW-1185">Reference proteome</keyword>
<reference evidence="1 2" key="1">
    <citation type="submission" date="2024-10" db="EMBL/GenBank/DDBJ databases">
        <title>The Natural Products Discovery Center: Release of the First 8490 Sequenced Strains for Exploring Actinobacteria Biosynthetic Diversity.</title>
        <authorList>
            <person name="Kalkreuter E."/>
            <person name="Kautsar S.A."/>
            <person name="Yang D."/>
            <person name="Bader C.D."/>
            <person name="Teijaro C.N."/>
            <person name="Fluegel L."/>
            <person name="Davis C.M."/>
            <person name="Simpson J.R."/>
            <person name="Lauterbach L."/>
            <person name="Steele A.D."/>
            <person name="Gui C."/>
            <person name="Meng S."/>
            <person name="Li G."/>
            <person name="Viehrig K."/>
            <person name="Ye F."/>
            <person name="Su P."/>
            <person name="Kiefer A.F."/>
            <person name="Nichols A."/>
            <person name="Cepeda A.J."/>
            <person name="Yan W."/>
            <person name="Fan B."/>
            <person name="Jiang Y."/>
            <person name="Adhikari A."/>
            <person name="Zheng C.-J."/>
            <person name="Schuster L."/>
            <person name="Cowan T.M."/>
            <person name="Smanski M.J."/>
            <person name="Chevrette M.G."/>
            <person name="De Carvalho L.P.S."/>
            <person name="Shen B."/>
        </authorList>
    </citation>
    <scope>NUCLEOTIDE SEQUENCE [LARGE SCALE GENOMIC DNA]</scope>
    <source>
        <strain evidence="1 2">NPDC048320</strain>
    </source>
</reference>
<name>A0ABW7B4B7_9ACTN</name>
<evidence type="ECO:0008006" key="3">
    <source>
        <dbReference type="Google" id="ProtNLM"/>
    </source>
</evidence>
<dbReference type="EMBL" id="JBICYV010000007">
    <property type="protein sequence ID" value="MFG3012018.1"/>
    <property type="molecule type" value="Genomic_DNA"/>
</dbReference>
<evidence type="ECO:0000313" key="2">
    <source>
        <dbReference type="Proteomes" id="UP001604267"/>
    </source>
</evidence>
<comment type="caution">
    <text evidence="1">The sequence shown here is derived from an EMBL/GenBank/DDBJ whole genome shotgun (WGS) entry which is preliminary data.</text>
</comment>
<dbReference type="RefSeq" id="WP_388320796.1">
    <property type="nucleotide sequence ID" value="NZ_JBIBCC010000007.1"/>
</dbReference>
<evidence type="ECO:0000313" key="1">
    <source>
        <dbReference type="EMBL" id="MFG3012018.1"/>
    </source>
</evidence>